<name>A0ABD1SYG4_9LAMI</name>
<dbReference type="PANTHER" id="PTHR35046:SF9">
    <property type="entry name" value="RNA-DIRECTED DNA POLYMERASE"/>
    <property type="match status" value="1"/>
</dbReference>
<dbReference type="InterPro" id="IPR005162">
    <property type="entry name" value="Retrotrans_gag_dom"/>
</dbReference>
<organism evidence="2 3">
    <name type="scientific">Abeliophyllum distichum</name>
    <dbReference type="NCBI Taxonomy" id="126358"/>
    <lineage>
        <taxon>Eukaryota</taxon>
        <taxon>Viridiplantae</taxon>
        <taxon>Streptophyta</taxon>
        <taxon>Embryophyta</taxon>
        <taxon>Tracheophyta</taxon>
        <taxon>Spermatophyta</taxon>
        <taxon>Magnoliopsida</taxon>
        <taxon>eudicotyledons</taxon>
        <taxon>Gunneridae</taxon>
        <taxon>Pentapetalae</taxon>
        <taxon>asterids</taxon>
        <taxon>lamiids</taxon>
        <taxon>Lamiales</taxon>
        <taxon>Oleaceae</taxon>
        <taxon>Forsythieae</taxon>
        <taxon>Abeliophyllum</taxon>
    </lineage>
</organism>
<comment type="caution">
    <text evidence="2">The sequence shown here is derived from an EMBL/GenBank/DDBJ whole genome shotgun (WGS) entry which is preliminary data.</text>
</comment>
<gene>
    <name evidence="2" type="ORF">Adt_21131</name>
</gene>
<sequence>MNMVFDEMRDSNKEIMGRMDMHDTVIATLLRENQHRISNVRRQDRRDHNPMVEFEDEDDYNYVAEMGRMECRGDSCERAPIEGNYRGHNRIDRNLGNIKMKIHSFQGRNNPEAYLEWKMRRRNYERPVETWDDLKALIRRRFVPSYYYRDLYQKLQSLIQSSNIVDDYHKEMEMTMIRANVEENREATLAKFLNGLNKDIANIVKLHHYVDLEDIVHMAMKVEMQLKKKWAARFSSESNPP</sequence>
<dbReference type="EMBL" id="JBFOLK010000006">
    <property type="protein sequence ID" value="KAL2505510.1"/>
    <property type="molecule type" value="Genomic_DNA"/>
</dbReference>
<dbReference type="Pfam" id="PF03732">
    <property type="entry name" value="Retrotrans_gag"/>
    <property type="match status" value="1"/>
</dbReference>
<evidence type="ECO:0000259" key="1">
    <source>
        <dbReference type="Pfam" id="PF03732"/>
    </source>
</evidence>
<dbReference type="Proteomes" id="UP001604336">
    <property type="component" value="Unassembled WGS sequence"/>
</dbReference>
<accession>A0ABD1SYG4</accession>
<feature type="domain" description="Retrotransposon gag" evidence="1">
    <location>
        <begin position="117"/>
        <end position="197"/>
    </location>
</feature>
<evidence type="ECO:0000313" key="2">
    <source>
        <dbReference type="EMBL" id="KAL2505510.1"/>
    </source>
</evidence>
<dbReference type="AlphaFoldDB" id="A0ABD1SYG4"/>
<keyword evidence="3" id="KW-1185">Reference proteome</keyword>
<protein>
    <submittedName>
        <fullName evidence="2">Retrotrans gag domain-containing protein</fullName>
    </submittedName>
</protein>
<proteinExistence type="predicted"/>
<evidence type="ECO:0000313" key="3">
    <source>
        <dbReference type="Proteomes" id="UP001604336"/>
    </source>
</evidence>
<reference evidence="3" key="1">
    <citation type="submission" date="2024-07" db="EMBL/GenBank/DDBJ databases">
        <title>Two chromosome-level genome assemblies of Korean endemic species Abeliophyllum distichum and Forsythia ovata (Oleaceae).</title>
        <authorList>
            <person name="Jang H."/>
        </authorList>
    </citation>
    <scope>NUCLEOTIDE SEQUENCE [LARGE SCALE GENOMIC DNA]</scope>
</reference>
<dbReference type="PANTHER" id="PTHR35046">
    <property type="entry name" value="ZINC KNUCKLE (CCHC-TYPE) FAMILY PROTEIN"/>
    <property type="match status" value="1"/>
</dbReference>